<dbReference type="RefSeq" id="WP_183475541.1">
    <property type="nucleotide sequence ID" value="NZ_JACIFO010000001.1"/>
</dbReference>
<dbReference type="EMBL" id="JACIFO010000001">
    <property type="protein sequence ID" value="MBB4117888.1"/>
    <property type="molecule type" value="Genomic_DNA"/>
</dbReference>
<comment type="caution">
    <text evidence="1">The sequence shown here is derived from an EMBL/GenBank/DDBJ whole genome shotgun (WGS) entry which is preliminary data.</text>
</comment>
<proteinExistence type="predicted"/>
<dbReference type="AlphaFoldDB" id="A0A840EI97"/>
<keyword evidence="2" id="KW-1185">Reference proteome</keyword>
<sequence length="136" mass="15584">MKAVSSQRKQLYKLFRYSKETEALHVRHITGCDDKTEAKELTASQAKQLIASLTTHWAYFDKNNQQHSYILSLLRQIGWTKSSERYGIIADMDRLSDFLKSKKSPVPKPLQNMDSTELSTLINCLESILGKKYGAK</sequence>
<organism evidence="1 2">
    <name type="scientific">Mesonia hippocampi</name>
    <dbReference type="NCBI Taxonomy" id="1628250"/>
    <lineage>
        <taxon>Bacteria</taxon>
        <taxon>Pseudomonadati</taxon>
        <taxon>Bacteroidota</taxon>
        <taxon>Flavobacteriia</taxon>
        <taxon>Flavobacteriales</taxon>
        <taxon>Flavobacteriaceae</taxon>
        <taxon>Mesonia</taxon>
    </lineage>
</organism>
<evidence type="ECO:0000313" key="1">
    <source>
        <dbReference type="EMBL" id="MBB4117888.1"/>
    </source>
</evidence>
<gene>
    <name evidence="1" type="ORF">GGR32_000160</name>
</gene>
<protein>
    <submittedName>
        <fullName evidence="1">Uncharacterized protein</fullName>
    </submittedName>
</protein>
<evidence type="ECO:0000313" key="2">
    <source>
        <dbReference type="Proteomes" id="UP000553034"/>
    </source>
</evidence>
<accession>A0A840EI97</accession>
<name>A0A840EI97_9FLAO</name>
<dbReference type="Proteomes" id="UP000553034">
    <property type="component" value="Unassembled WGS sequence"/>
</dbReference>
<reference evidence="1 2" key="1">
    <citation type="submission" date="2020-08" db="EMBL/GenBank/DDBJ databases">
        <title>Genomic Encyclopedia of Type Strains, Phase IV (KMG-IV): sequencing the most valuable type-strain genomes for metagenomic binning, comparative biology and taxonomic classification.</title>
        <authorList>
            <person name="Goeker M."/>
        </authorList>
    </citation>
    <scope>NUCLEOTIDE SEQUENCE [LARGE SCALE GENOMIC DNA]</scope>
    <source>
        <strain evidence="1 2">DSM 29568</strain>
    </source>
</reference>